<dbReference type="RefSeq" id="WP_023356178.1">
    <property type="nucleotide sequence ID" value="NZ_KI535372.1"/>
</dbReference>
<protein>
    <submittedName>
        <fullName evidence="1">Chaperonin domain protein</fullName>
    </submittedName>
</protein>
<evidence type="ECO:0000313" key="1">
    <source>
        <dbReference type="EMBL" id="ESL01473.1"/>
    </source>
</evidence>
<evidence type="ECO:0000313" key="2">
    <source>
        <dbReference type="Proteomes" id="UP000018227"/>
    </source>
</evidence>
<organism evidence="1 2">
    <name type="scientific">Catonella morbi ATCC 51271</name>
    <dbReference type="NCBI Taxonomy" id="592026"/>
    <lineage>
        <taxon>Bacteria</taxon>
        <taxon>Bacillati</taxon>
        <taxon>Bacillota</taxon>
        <taxon>Clostridia</taxon>
        <taxon>Lachnospirales</taxon>
        <taxon>Lachnospiraceae</taxon>
        <taxon>Catonella</taxon>
    </lineage>
</organism>
<sequence>MGAEGGKILRTDHMGAVEIKLKEEKLFIKYNSKDLSNKEFLPAKECDCEDCIKIKVNTHLKSRKSN</sequence>
<name>V2XXL5_9FIRM</name>
<dbReference type="EMBL" id="ACIL03000025">
    <property type="protein sequence ID" value="ESL01473.1"/>
    <property type="molecule type" value="Genomic_DNA"/>
</dbReference>
<gene>
    <name evidence="1" type="ORF">GCWU0000282_003342</name>
</gene>
<dbReference type="AlphaFoldDB" id="V2XXL5"/>
<keyword evidence="2" id="KW-1185">Reference proteome</keyword>
<accession>V2XXL5</accession>
<dbReference type="Proteomes" id="UP000018227">
    <property type="component" value="Unassembled WGS sequence"/>
</dbReference>
<dbReference type="OrthoDB" id="9761531at2"/>
<comment type="caution">
    <text evidence="1">The sequence shown here is derived from an EMBL/GenBank/DDBJ whole genome shotgun (WGS) entry which is preliminary data.</text>
</comment>
<proteinExistence type="predicted"/>
<dbReference type="HOGENOM" id="CLU_2823192_0_0_9"/>
<reference evidence="1 2" key="1">
    <citation type="submission" date="2013-06" db="EMBL/GenBank/DDBJ databases">
        <authorList>
            <person name="Weinstock G."/>
            <person name="Sodergren E."/>
            <person name="Clifton S."/>
            <person name="Fulton L."/>
            <person name="Fulton B."/>
            <person name="Courtney L."/>
            <person name="Fronick C."/>
            <person name="Harrison M."/>
            <person name="Strong C."/>
            <person name="Farmer C."/>
            <person name="Delahaunty K."/>
            <person name="Markovic C."/>
            <person name="Hall O."/>
            <person name="Minx P."/>
            <person name="Tomlinson C."/>
            <person name="Mitreva M."/>
            <person name="Nelson J."/>
            <person name="Hou S."/>
            <person name="Wollam A."/>
            <person name="Pepin K.H."/>
            <person name="Johnson M."/>
            <person name="Bhonagiri V."/>
            <person name="Nash W.E."/>
            <person name="Warren W."/>
            <person name="Chinwalla A."/>
            <person name="Mardis E.R."/>
            <person name="Wilson R.K."/>
        </authorList>
    </citation>
    <scope>NUCLEOTIDE SEQUENCE [LARGE SCALE GENOMIC DNA]</scope>
    <source>
        <strain evidence="1 2">ATCC 51271</strain>
    </source>
</reference>